<keyword evidence="2" id="KW-0808">Transferase</keyword>
<accession>A0A317ZFY9</accession>
<dbReference type="Proteomes" id="UP000247099">
    <property type="component" value="Unassembled WGS sequence"/>
</dbReference>
<dbReference type="PROSITE" id="PS51186">
    <property type="entry name" value="GNAT"/>
    <property type="match status" value="1"/>
</dbReference>
<gene>
    <name evidence="2" type="ORF">DDZ13_07920</name>
</gene>
<dbReference type="AlphaFoldDB" id="A0A317ZFY9"/>
<protein>
    <submittedName>
        <fullName evidence="2">GNAT family N-acetyltransferase</fullName>
    </submittedName>
</protein>
<dbReference type="RefSeq" id="WP_110130896.1">
    <property type="nucleotide sequence ID" value="NZ_QHJQ01000004.1"/>
</dbReference>
<keyword evidence="3" id="KW-1185">Reference proteome</keyword>
<evidence type="ECO:0000313" key="3">
    <source>
        <dbReference type="Proteomes" id="UP000247099"/>
    </source>
</evidence>
<dbReference type="Gene3D" id="3.40.630.30">
    <property type="match status" value="1"/>
</dbReference>
<dbReference type="InParanoid" id="A0A317ZFY9"/>
<dbReference type="OrthoDB" id="195212at2"/>
<evidence type="ECO:0000259" key="1">
    <source>
        <dbReference type="PROSITE" id="PS51186"/>
    </source>
</evidence>
<reference evidence="2 3" key="1">
    <citation type="submission" date="2018-05" db="EMBL/GenBank/DDBJ databases">
        <title>Coraliomargarita sinensis sp. nov., isolated from a marine solar saltern.</title>
        <authorList>
            <person name="Zhou L.Y."/>
        </authorList>
    </citation>
    <scope>NUCLEOTIDE SEQUENCE [LARGE SCALE GENOMIC DNA]</scope>
    <source>
        <strain evidence="2 3">WN38</strain>
    </source>
</reference>
<dbReference type="CDD" id="cd04301">
    <property type="entry name" value="NAT_SF"/>
    <property type="match status" value="1"/>
</dbReference>
<name>A0A317ZFY9_9BACT</name>
<organism evidence="2 3">
    <name type="scientific">Coraliomargarita sinensis</name>
    <dbReference type="NCBI Taxonomy" id="2174842"/>
    <lineage>
        <taxon>Bacteria</taxon>
        <taxon>Pseudomonadati</taxon>
        <taxon>Verrucomicrobiota</taxon>
        <taxon>Opitutia</taxon>
        <taxon>Puniceicoccales</taxon>
        <taxon>Coraliomargaritaceae</taxon>
        <taxon>Coraliomargarita</taxon>
    </lineage>
</organism>
<sequence>MKLAAVTTAEEIDCIARLAETCWKHHYIPIIGEAQVDYMLRQYQSTESIREQIAAGRKYAIIRESDGEPLGYLGYDLCEEHLFLSKLYVLPSTQRRGVGKWALDKLCQRYPECRIRLTVNKQNHSAIKFYAQNDFAMSGPVVTDIGHGFVMDDWKMEKKRCRAHTPPA</sequence>
<feature type="domain" description="N-acetyltransferase" evidence="1">
    <location>
        <begin position="14"/>
        <end position="161"/>
    </location>
</feature>
<evidence type="ECO:0000313" key="2">
    <source>
        <dbReference type="EMBL" id="PXA04446.1"/>
    </source>
</evidence>
<dbReference type="SUPFAM" id="SSF55729">
    <property type="entry name" value="Acyl-CoA N-acyltransferases (Nat)"/>
    <property type="match status" value="1"/>
</dbReference>
<dbReference type="InterPro" id="IPR016181">
    <property type="entry name" value="Acyl_CoA_acyltransferase"/>
</dbReference>
<dbReference type="GO" id="GO:0016747">
    <property type="term" value="F:acyltransferase activity, transferring groups other than amino-acyl groups"/>
    <property type="evidence" value="ECO:0007669"/>
    <property type="project" value="InterPro"/>
</dbReference>
<dbReference type="EMBL" id="QHJQ01000004">
    <property type="protein sequence ID" value="PXA04446.1"/>
    <property type="molecule type" value="Genomic_DNA"/>
</dbReference>
<comment type="caution">
    <text evidence="2">The sequence shown here is derived from an EMBL/GenBank/DDBJ whole genome shotgun (WGS) entry which is preliminary data.</text>
</comment>
<dbReference type="Pfam" id="PF00583">
    <property type="entry name" value="Acetyltransf_1"/>
    <property type="match status" value="1"/>
</dbReference>
<dbReference type="InterPro" id="IPR000182">
    <property type="entry name" value="GNAT_dom"/>
</dbReference>
<proteinExistence type="predicted"/>